<evidence type="ECO:0000256" key="1">
    <source>
        <dbReference type="SAM" id="MobiDB-lite"/>
    </source>
</evidence>
<feature type="region of interest" description="Disordered" evidence="1">
    <location>
        <begin position="47"/>
        <end position="67"/>
    </location>
</feature>
<comment type="caution">
    <text evidence="2">The sequence shown here is derived from an EMBL/GenBank/DDBJ whole genome shotgun (WGS) entry which is preliminary data.</text>
</comment>
<dbReference type="OrthoDB" id="5594417at2759"/>
<feature type="compositionally biased region" description="Low complexity" evidence="1">
    <location>
        <begin position="50"/>
        <end position="62"/>
    </location>
</feature>
<proteinExistence type="predicted"/>
<keyword evidence="3" id="KW-1185">Reference proteome</keyword>
<dbReference type="Proteomes" id="UP000325081">
    <property type="component" value="Unassembled WGS sequence"/>
</dbReference>
<accession>A0A5A7PNH3</accession>
<name>A0A5A7PNH3_STRAF</name>
<evidence type="ECO:0000313" key="2">
    <source>
        <dbReference type="EMBL" id="GER34433.1"/>
    </source>
</evidence>
<gene>
    <name evidence="2" type="ORF">STAS_10655</name>
</gene>
<protein>
    <submittedName>
        <fullName evidence="2">Zinc finger protein LSD1</fullName>
    </submittedName>
</protein>
<reference evidence="3" key="1">
    <citation type="journal article" date="2019" name="Curr. Biol.">
        <title>Genome Sequence of Striga asiatica Provides Insight into the Evolution of Plant Parasitism.</title>
        <authorList>
            <person name="Yoshida S."/>
            <person name="Kim S."/>
            <person name="Wafula E.K."/>
            <person name="Tanskanen J."/>
            <person name="Kim Y.M."/>
            <person name="Honaas L."/>
            <person name="Yang Z."/>
            <person name="Spallek T."/>
            <person name="Conn C.E."/>
            <person name="Ichihashi Y."/>
            <person name="Cheong K."/>
            <person name="Cui S."/>
            <person name="Der J.P."/>
            <person name="Gundlach H."/>
            <person name="Jiao Y."/>
            <person name="Hori C."/>
            <person name="Ishida J.K."/>
            <person name="Kasahara H."/>
            <person name="Kiba T."/>
            <person name="Kim M.S."/>
            <person name="Koo N."/>
            <person name="Laohavisit A."/>
            <person name="Lee Y.H."/>
            <person name="Lumba S."/>
            <person name="McCourt P."/>
            <person name="Mortimer J.C."/>
            <person name="Mutuku J.M."/>
            <person name="Nomura T."/>
            <person name="Sasaki-Sekimoto Y."/>
            <person name="Seto Y."/>
            <person name="Wang Y."/>
            <person name="Wakatake T."/>
            <person name="Sakakibara H."/>
            <person name="Demura T."/>
            <person name="Yamaguchi S."/>
            <person name="Yoneyama K."/>
            <person name="Manabe R.I."/>
            <person name="Nelson D.C."/>
            <person name="Schulman A.H."/>
            <person name="Timko M.P."/>
            <person name="dePamphilis C.W."/>
            <person name="Choi D."/>
            <person name="Shirasu K."/>
        </authorList>
    </citation>
    <scope>NUCLEOTIDE SEQUENCE [LARGE SCALE GENOMIC DNA]</scope>
    <source>
        <strain evidence="3">cv. UVA1</strain>
    </source>
</reference>
<evidence type="ECO:0000313" key="3">
    <source>
        <dbReference type="Proteomes" id="UP000325081"/>
    </source>
</evidence>
<dbReference type="EMBL" id="BKCP01004894">
    <property type="protein sequence ID" value="GER34433.1"/>
    <property type="molecule type" value="Genomic_DNA"/>
</dbReference>
<sequence length="102" mass="11154">MEQVFVAPRRVFTPWERLWVRRGGSSCRGARAGEMFGVPIPVNQPTVPGSLASTPSSSATLPNSQSQTVVVENPMSVDKSGKLFVASLPYSLCKFSTYIKKY</sequence>
<dbReference type="AlphaFoldDB" id="A0A5A7PNH3"/>
<organism evidence="2 3">
    <name type="scientific">Striga asiatica</name>
    <name type="common">Asiatic witchweed</name>
    <name type="synonym">Buchnera asiatica</name>
    <dbReference type="NCBI Taxonomy" id="4170"/>
    <lineage>
        <taxon>Eukaryota</taxon>
        <taxon>Viridiplantae</taxon>
        <taxon>Streptophyta</taxon>
        <taxon>Embryophyta</taxon>
        <taxon>Tracheophyta</taxon>
        <taxon>Spermatophyta</taxon>
        <taxon>Magnoliopsida</taxon>
        <taxon>eudicotyledons</taxon>
        <taxon>Gunneridae</taxon>
        <taxon>Pentapetalae</taxon>
        <taxon>asterids</taxon>
        <taxon>lamiids</taxon>
        <taxon>Lamiales</taxon>
        <taxon>Orobanchaceae</taxon>
        <taxon>Buchnereae</taxon>
        <taxon>Striga</taxon>
    </lineage>
</organism>